<keyword evidence="3" id="KW-1185">Reference proteome</keyword>
<evidence type="ECO:0000259" key="1">
    <source>
        <dbReference type="Pfam" id="PF13302"/>
    </source>
</evidence>
<dbReference type="GO" id="GO:0016747">
    <property type="term" value="F:acyltransferase activity, transferring groups other than amino-acyl groups"/>
    <property type="evidence" value="ECO:0007669"/>
    <property type="project" value="InterPro"/>
</dbReference>
<accession>A0A1H9RIB5</accession>
<reference evidence="3" key="1">
    <citation type="submission" date="2016-10" db="EMBL/GenBank/DDBJ databases">
        <authorList>
            <person name="Varghese N."/>
            <person name="Submissions S."/>
        </authorList>
    </citation>
    <scope>NUCLEOTIDE SEQUENCE [LARGE SCALE GENOMIC DNA]</scope>
    <source>
        <strain evidence="3">DSM 15719</strain>
    </source>
</reference>
<dbReference type="SUPFAM" id="SSF55729">
    <property type="entry name" value="Acyl-CoA N-acyltransferases (Nat)"/>
    <property type="match status" value="1"/>
</dbReference>
<dbReference type="Proteomes" id="UP000183658">
    <property type="component" value="Unassembled WGS sequence"/>
</dbReference>
<sequence>MMETERLILTPLTCDQLIKYSKADNSLENELNLNETSRTISAELKEALEKTILPNVADTTKDYLYSTLWTVISKQANKMVGDICFFGEPNSEGEIEIGYGTYTEFQKKGFMTEAVGGIINWAKSQPKIFSILASTEKENIGSFTILLKNNFLKIGETETLFNWKLQIK</sequence>
<dbReference type="InterPro" id="IPR051531">
    <property type="entry name" value="N-acetyltransferase"/>
</dbReference>
<dbReference type="EMBL" id="FOFZ01000021">
    <property type="protein sequence ID" value="SER72462.1"/>
    <property type="molecule type" value="Genomic_DNA"/>
</dbReference>
<keyword evidence="2" id="KW-0808">Transferase</keyword>
<dbReference type="AlphaFoldDB" id="A0A1H9RIB5"/>
<gene>
    <name evidence="2" type="ORF">SAMN05444355_12122</name>
</gene>
<dbReference type="OrthoDB" id="9811523at2"/>
<dbReference type="InterPro" id="IPR000182">
    <property type="entry name" value="GNAT_dom"/>
</dbReference>
<feature type="domain" description="N-acetyltransferase" evidence="1">
    <location>
        <begin position="38"/>
        <end position="151"/>
    </location>
</feature>
<dbReference type="InterPro" id="IPR016181">
    <property type="entry name" value="Acyl_CoA_acyltransferase"/>
</dbReference>
<dbReference type="RefSeq" id="WP_074724653.1">
    <property type="nucleotide sequence ID" value="NZ_FOFZ01000021.1"/>
</dbReference>
<organism evidence="2 3">
    <name type="scientific">Flavobacterium frigoris</name>
    <dbReference type="NCBI Taxonomy" id="229204"/>
    <lineage>
        <taxon>Bacteria</taxon>
        <taxon>Pseudomonadati</taxon>
        <taxon>Bacteroidota</taxon>
        <taxon>Flavobacteriia</taxon>
        <taxon>Flavobacteriales</taxon>
        <taxon>Flavobacteriaceae</taxon>
        <taxon>Flavobacterium</taxon>
    </lineage>
</organism>
<evidence type="ECO:0000313" key="2">
    <source>
        <dbReference type="EMBL" id="SER72462.1"/>
    </source>
</evidence>
<dbReference type="PANTHER" id="PTHR43792:SF13">
    <property type="entry name" value="ACETYLTRANSFERASE"/>
    <property type="match status" value="1"/>
</dbReference>
<dbReference type="Pfam" id="PF13302">
    <property type="entry name" value="Acetyltransf_3"/>
    <property type="match status" value="1"/>
</dbReference>
<protein>
    <submittedName>
        <fullName evidence="2">Protein N-acetyltransferase, RimJ/RimL family</fullName>
    </submittedName>
</protein>
<dbReference type="Gene3D" id="3.40.630.30">
    <property type="match status" value="1"/>
</dbReference>
<proteinExistence type="predicted"/>
<name>A0A1H9RIB5_FLAFI</name>
<dbReference type="PANTHER" id="PTHR43792">
    <property type="entry name" value="GNAT FAMILY, PUTATIVE (AFU_ORTHOLOGUE AFUA_3G00765)-RELATED-RELATED"/>
    <property type="match status" value="1"/>
</dbReference>
<evidence type="ECO:0000313" key="3">
    <source>
        <dbReference type="Proteomes" id="UP000183658"/>
    </source>
</evidence>